<keyword evidence="2" id="KW-1185">Reference proteome</keyword>
<gene>
    <name evidence="1" type="ORF">Patl1_24324</name>
</gene>
<evidence type="ECO:0000313" key="2">
    <source>
        <dbReference type="Proteomes" id="UP001164250"/>
    </source>
</evidence>
<evidence type="ECO:0000313" key="1">
    <source>
        <dbReference type="EMBL" id="KAJ0080230.1"/>
    </source>
</evidence>
<dbReference type="EMBL" id="CM047909">
    <property type="protein sequence ID" value="KAJ0080230.1"/>
    <property type="molecule type" value="Genomic_DNA"/>
</dbReference>
<protein>
    <submittedName>
        <fullName evidence="1">Uncharacterized protein</fullName>
    </submittedName>
</protein>
<reference evidence="2" key="1">
    <citation type="journal article" date="2023" name="G3 (Bethesda)">
        <title>Genome assembly and association tests identify interacting loci associated with vigor, precocity, and sex in interspecific pistachio rootstocks.</title>
        <authorList>
            <person name="Palmer W."/>
            <person name="Jacygrad E."/>
            <person name="Sagayaradj S."/>
            <person name="Cavanaugh K."/>
            <person name="Han R."/>
            <person name="Bertier L."/>
            <person name="Beede B."/>
            <person name="Kafkas S."/>
            <person name="Golino D."/>
            <person name="Preece J."/>
            <person name="Michelmore R."/>
        </authorList>
    </citation>
    <scope>NUCLEOTIDE SEQUENCE [LARGE SCALE GENOMIC DNA]</scope>
</reference>
<accession>A0ACC0ZZW9</accession>
<name>A0ACC0ZZW9_9ROSI</name>
<sequence length="51" mass="6126">MVEQRDQMQCSEKADKLKRKWDFLKRWGISVCKVADRQSVSIGARHSYRRN</sequence>
<proteinExistence type="predicted"/>
<comment type="caution">
    <text evidence="1">The sequence shown here is derived from an EMBL/GenBank/DDBJ whole genome shotgun (WGS) entry which is preliminary data.</text>
</comment>
<organism evidence="1 2">
    <name type="scientific">Pistacia atlantica</name>
    <dbReference type="NCBI Taxonomy" id="434234"/>
    <lineage>
        <taxon>Eukaryota</taxon>
        <taxon>Viridiplantae</taxon>
        <taxon>Streptophyta</taxon>
        <taxon>Embryophyta</taxon>
        <taxon>Tracheophyta</taxon>
        <taxon>Spermatophyta</taxon>
        <taxon>Magnoliopsida</taxon>
        <taxon>eudicotyledons</taxon>
        <taxon>Gunneridae</taxon>
        <taxon>Pentapetalae</taxon>
        <taxon>rosids</taxon>
        <taxon>malvids</taxon>
        <taxon>Sapindales</taxon>
        <taxon>Anacardiaceae</taxon>
        <taxon>Pistacia</taxon>
    </lineage>
</organism>
<dbReference type="Proteomes" id="UP001164250">
    <property type="component" value="Chromosome 13"/>
</dbReference>